<dbReference type="InterPro" id="IPR003961">
    <property type="entry name" value="FN3_dom"/>
</dbReference>
<dbReference type="EMBL" id="SDOV01000005">
    <property type="protein sequence ID" value="KAH7640236.1"/>
    <property type="molecule type" value="Genomic_DNA"/>
</dbReference>
<dbReference type="Pfam" id="PF13927">
    <property type="entry name" value="Ig_3"/>
    <property type="match status" value="1"/>
</dbReference>
<feature type="region of interest" description="Disordered" evidence="3">
    <location>
        <begin position="570"/>
        <end position="590"/>
    </location>
</feature>
<dbReference type="InterPro" id="IPR003599">
    <property type="entry name" value="Ig_sub"/>
</dbReference>
<feature type="region of interest" description="Disordered" evidence="3">
    <location>
        <begin position="706"/>
        <end position="729"/>
    </location>
</feature>
<sequence length="1592" mass="176138">MFEPESSLLPWAQSSSSSSVSLLNRFIDTIINTFFVMLTLFHPLCHYYCNIFVVNNLFRQSKHQSSMLIIITIIGLLSPITVLASNGQYLYQPQQQQRKLQYEFHPNQKQHDQQQLFVETPPPSLEFAELQMDQPSSSSSTSSSSSSSAVIVISGQKAQLICPLIDPSKMITNKKLLPSSAANTAAVIDNSNSVSSSSSVIMPIKWQKENTILPYDHRQHVQTNGTLIIQSSQKRLDEGSYYCYFIDEQQQHLLDNGNKFSQSSNNKDLIMKNGATVHLKVMDPPHVAPFEFPADLQVGMKARAMCSVMKGDQPFRFLWSQDGHRIESDLPTEDTGAIYRTQHFRDYSMLTVDSLTLSHAGNITCVVSNDAAKTSQSSLLKVNAPPQWLIEPKDTQVILHQSVKIDCLASGSPKPFTTWKRAIGSSPWEYVPIYNAVHYYLHSNGSLTIKSATQQQSGPYICQSTNGYGSDIGKLIHLKVNEPPRFTLSTITQSAYKDKPVRLICPPEGDHPIHMEWFLLNSTHLNLDSSLDSKRDNQHRGKISLNANDNFNDKYLFEIKEISSKFLSNDERNANQNNNNNDNNNDDDELFDSIDDNLIGNFELVDQESPSSTLNHLIVSVLTIRKPTRDDSRIFQCKASNEYGWAEMKIRLIVKEKPDVPDEFSITNVTESKAEIRWHESFNGNSIIVKYVVQYRLIVHHHNDITSTESSTSINNRNHNNDDNDDQTMTTTTTTTAIQTITMPIEKIISNGSLRQTIISDLRSNSLYQIRIAAVNRLGQSDYSKWMRFRTEQSAPESPPIDVMATPTGPNSVKITWKAPKKSEWNGEISGYYIGYRAEKSDTDLYKTIENVQMNGRHESHITNLHRSTIYKAWVQAFNTRGTGPRSEVVSVQTLADVPPSAPLLRLHSSTSDSITISWSSATYGGGSNSRTTSSSSNDLTLYYRSYQPLSSSLSSSSTNMVDHPFAPGAKILHHSMNNNNNNGQQSMIISNNWHDISILEPNGRHTVTGLECGRSYEFFATAHNSVGKSEPSTPLIARTRGEAPTPPPRNSLISETIAGGGPYGNVVVGSGGGGGGGSAIPAIIVNLVNWKNNECPINHFTLRIRPSPSKSQPPSSALQQQQQQHPSSSSSSTMSNPSWSILAMQHNPRENFLLRKLTPSTAYEIEITAHSSAGSTQVIHQFITPNITNGDSSFLNKIGFENSKIASIAYPPMPSSTNEISFADYEILLPVISSLIVVIVIVAVACFLCSRDHHSLFLQPIGHQRQRHPSTSSSENKVPFHHPHHHHHHHHNSNDPNDIQQQQEMSILKELVRSSSITIMDGLHHMNGGAGHQSDSSTILTTTNDGHQITNGHVIGIGLGDYDNRCIDSEPTSLINQCEQQQQQLRNNNHSHLHHRHHHQLTLMSPRHQQSKAMAKDLVELQSFLNNSTNNNNNGYIQQPQPSQKRVVGQSGNYALPYDVLPVSQPKQQSGMIIYGQRTNVTEPLYATAKLINGNGVVGGGCFNYGQKVDDIGITATVATASASSSSGSTNYSSSSRANYETLVPMICSTTTTTTSSSSSSGSATSETISTAAAASGTNTLMMITSDMALR</sequence>
<evidence type="ECO:0000259" key="6">
    <source>
        <dbReference type="PROSITE" id="PS50853"/>
    </source>
</evidence>
<dbReference type="PANTHER" id="PTHR44170">
    <property type="entry name" value="PROTEIN SIDEKICK"/>
    <property type="match status" value="1"/>
</dbReference>
<evidence type="ECO:0000256" key="3">
    <source>
        <dbReference type="SAM" id="MobiDB-lite"/>
    </source>
</evidence>
<feature type="domain" description="Ig-like" evidence="5">
    <location>
        <begin position="386"/>
        <end position="481"/>
    </location>
</feature>
<dbReference type="CDD" id="cd00063">
    <property type="entry name" value="FN3"/>
    <property type="match status" value="3"/>
</dbReference>
<feature type="domain" description="Fibronectin type-III" evidence="6">
    <location>
        <begin position="660"/>
        <end position="794"/>
    </location>
</feature>
<dbReference type="PANTHER" id="PTHR44170:SF6">
    <property type="entry name" value="CONTACTIN"/>
    <property type="match status" value="1"/>
</dbReference>
<feature type="compositionally biased region" description="Basic residues" evidence="3">
    <location>
        <begin position="1280"/>
        <end position="1292"/>
    </location>
</feature>
<dbReference type="PROSITE" id="PS50853">
    <property type="entry name" value="FN3"/>
    <property type="match status" value="3"/>
</dbReference>
<protein>
    <submittedName>
        <fullName evidence="7">Down syndrome cell adhesion molecule</fullName>
    </submittedName>
</protein>
<dbReference type="FunFam" id="2.60.40.10:FF:000028">
    <property type="entry name" value="Neuronal cell adhesion molecule"/>
    <property type="match status" value="1"/>
</dbReference>
<feature type="domain" description="Fibronectin type-III" evidence="6">
    <location>
        <begin position="948"/>
        <end position="1043"/>
    </location>
</feature>
<dbReference type="InterPro" id="IPR007110">
    <property type="entry name" value="Ig-like_dom"/>
</dbReference>
<feature type="domain" description="Ig-like" evidence="5">
    <location>
        <begin position="285"/>
        <end position="381"/>
    </location>
</feature>
<evidence type="ECO:0000256" key="2">
    <source>
        <dbReference type="ARBA" id="ARBA00023157"/>
    </source>
</evidence>
<dbReference type="Proteomes" id="UP000828236">
    <property type="component" value="Unassembled WGS sequence"/>
</dbReference>
<dbReference type="SUPFAM" id="SSF49265">
    <property type="entry name" value="Fibronectin type III"/>
    <property type="match status" value="2"/>
</dbReference>
<dbReference type="SMART" id="SM00060">
    <property type="entry name" value="FN3"/>
    <property type="match status" value="4"/>
</dbReference>
<dbReference type="GO" id="GO:0005886">
    <property type="term" value="C:plasma membrane"/>
    <property type="evidence" value="ECO:0007669"/>
    <property type="project" value="UniProtKB-SubCell"/>
</dbReference>
<feature type="region of interest" description="Disordered" evidence="3">
    <location>
        <begin position="1104"/>
        <end position="1138"/>
    </location>
</feature>
<dbReference type="SUPFAM" id="SSF48726">
    <property type="entry name" value="Immunoglobulin"/>
    <property type="match status" value="4"/>
</dbReference>
<keyword evidence="1" id="KW-0677">Repeat</keyword>
<dbReference type="InterPro" id="IPR036179">
    <property type="entry name" value="Ig-like_dom_sf"/>
</dbReference>
<dbReference type="Gene3D" id="2.60.40.10">
    <property type="entry name" value="Immunoglobulins"/>
    <property type="match status" value="8"/>
</dbReference>
<dbReference type="InterPro" id="IPR036116">
    <property type="entry name" value="FN3_sf"/>
</dbReference>
<feature type="compositionally biased region" description="Low complexity" evidence="3">
    <location>
        <begin position="574"/>
        <end position="583"/>
    </location>
</feature>
<dbReference type="InterPro" id="IPR013783">
    <property type="entry name" value="Ig-like_fold"/>
</dbReference>
<dbReference type="SMART" id="SM00409">
    <property type="entry name" value="IG"/>
    <property type="match status" value="4"/>
</dbReference>
<dbReference type="Pfam" id="PF00041">
    <property type="entry name" value="fn3"/>
    <property type="match status" value="2"/>
</dbReference>
<feature type="region of interest" description="Disordered" evidence="3">
    <location>
        <begin position="1263"/>
        <end position="1299"/>
    </location>
</feature>
<keyword evidence="4" id="KW-1133">Transmembrane helix</keyword>
<keyword evidence="4" id="KW-0472">Membrane</keyword>
<keyword evidence="2" id="KW-1015">Disulfide bond</keyword>
<reference evidence="7" key="1">
    <citation type="submission" date="2020-06" db="EMBL/GenBank/DDBJ databases">
        <authorList>
            <person name="Ji K."/>
            <person name="Li J."/>
        </authorList>
    </citation>
    <scope>NUCLEOTIDE SEQUENCE</scope>
    <source>
        <strain evidence="7">JKM2019</strain>
        <tissue evidence="7">Whole body</tissue>
    </source>
</reference>
<feature type="transmembrane region" description="Helical" evidence="4">
    <location>
        <begin position="30"/>
        <end position="54"/>
    </location>
</feature>
<reference evidence="7" key="2">
    <citation type="journal article" date="2021" name="World Allergy Organ. J.">
        <title>Chromosome-level assembly of Dermatophagoides farinae genome and transcriptome reveals two novel allergens Der f 37 and Der f 39.</title>
        <authorList>
            <person name="Chen J."/>
            <person name="Cai Z."/>
            <person name="Fan D."/>
            <person name="Hu J."/>
            <person name="Hou Y."/>
            <person name="He Y."/>
            <person name="Zhang Z."/>
            <person name="Zhao Z."/>
            <person name="Gao P."/>
            <person name="Hu W."/>
            <person name="Sun J."/>
            <person name="Li J."/>
            <person name="Ji K."/>
        </authorList>
    </citation>
    <scope>NUCLEOTIDE SEQUENCE</scope>
    <source>
        <strain evidence="7">JKM2019</strain>
    </source>
</reference>
<keyword evidence="4" id="KW-0812">Transmembrane</keyword>
<dbReference type="PROSITE" id="PS50835">
    <property type="entry name" value="IG_LIKE"/>
    <property type="match status" value="3"/>
</dbReference>
<evidence type="ECO:0000256" key="1">
    <source>
        <dbReference type="ARBA" id="ARBA00022737"/>
    </source>
</evidence>
<name>A0A9D4SFX0_DERFA</name>
<feature type="domain" description="Ig-like" evidence="5">
    <location>
        <begin position="135"/>
        <end position="243"/>
    </location>
</feature>
<proteinExistence type="predicted"/>
<feature type="domain" description="Fibronectin type-III" evidence="6">
    <location>
        <begin position="799"/>
        <end position="897"/>
    </location>
</feature>
<feature type="transmembrane region" description="Helical" evidence="4">
    <location>
        <begin position="66"/>
        <end position="91"/>
    </location>
</feature>
<dbReference type="GO" id="GO:0098609">
    <property type="term" value="P:cell-cell adhesion"/>
    <property type="evidence" value="ECO:0007669"/>
    <property type="project" value="TreeGrafter"/>
</dbReference>
<dbReference type="SMART" id="SM00408">
    <property type="entry name" value="IGc2"/>
    <property type="match status" value="2"/>
</dbReference>
<dbReference type="FunFam" id="2.60.40.10:FF:000104">
    <property type="entry name" value="Down syndrome cell adhesion molecule b"/>
    <property type="match status" value="1"/>
</dbReference>
<feature type="compositionally biased region" description="Low complexity" evidence="3">
    <location>
        <begin position="1107"/>
        <end position="1138"/>
    </location>
</feature>
<feature type="transmembrane region" description="Helical" evidence="4">
    <location>
        <begin position="1228"/>
        <end position="1250"/>
    </location>
</feature>
<comment type="caution">
    <text evidence="7">The sequence shown here is derived from an EMBL/GenBank/DDBJ whole genome shotgun (WGS) entry which is preliminary data.</text>
</comment>
<dbReference type="FunFam" id="2.60.40.10:FF:000333">
    <property type="entry name" value="Down syndrome cell adhesion molecule"/>
    <property type="match status" value="1"/>
</dbReference>
<feature type="compositionally biased region" description="Low complexity" evidence="3">
    <location>
        <begin position="706"/>
        <end position="718"/>
    </location>
</feature>
<dbReference type="InterPro" id="IPR003598">
    <property type="entry name" value="Ig_sub2"/>
</dbReference>
<accession>A0A9D4SFX0</accession>
<evidence type="ECO:0000313" key="7">
    <source>
        <dbReference type="EMBL" id="KAH7640236.1"/>
    </source>
</evidence>
<evidence type="ECO:0000259" key="5">
    <source>
        <dbReference type="PROSITE" id="PS50835"/>
    </source>
</evidence>
<gene>
    <name evidence="7" type="ORF">HUG17_7703</name>
</gene>
<evidence type="ECO:0000256" key="4">
    <source>
        <dbReference type="SAM" id="Phobius"/>
    </source>
</evidence>
<organism evidence="7">
    <name type="scientific">Dermatophagoides farinae</name>
    <name type="common">American house dust mite</name>
    <dbReference type="NCBI Taxonomy" id="6954"/>
    <lineage>
        <taxon>Eukaryota</taxon>
        <taxon>Metazoa</taxon>
        <taxon>Ecdysozoa</taxon>
        <taxon>Arthropoda</taxon>
        <taxon>Chelicerata</taxon>
        <taxon>Arachnida</taxon>
        <taxon>Acari</taxon>
        <taxon>Acariformes</taxon>
        <taxon>Sarcoptiformes</taxon>
        <taxon>Astigmata</taxon>
        <taxon>Psoroptidia</taxon>
        <taxon>Analgoidea</taxon>
        <taxon>Pyroglyphidae</taxon>
        <taxon>Dermatophagoidinae</taxon>
        <taxon>Dermatophagoides</taxon>
    </lineage>
</organism>